<dbReference type="EMBL" id="JAUTXT010000048">
    <property type="protein sequence ID" value="KAK3671035.1"/>
    <property type="molecule type" value="Genomic_DNA"/>
</dbReference>
<dbReference type="Proteomes" id="UP001274830">
    <property type="component" value="Unassembled WGS sequence"/>
</dbReference>
<evidence type="ECO:0000256" key="2">
    <source>
        <dbReference type="SAM" id="MobiDB-lite"/>
    </source>
</evidence>
<evidence type="ECO:0000313" key="3">
    <source>
        <dbReference type="EMBL" id="KAK3671035.1"/>
    </source>
</evidence>
<keyword evidence="1" id="KW-0175">Coiled coil</keyword>
<evidence type="ECO:0000256" key="1">
    <source>
        <dbReference type="SAM" id="Coils"/>
    </source>
</evidence>
<dbReference type="AlphaFoldDB" id="A0AAE0WIK9"/>
<sequence>MASATPLDYLSADSEQSTQEMMMWPAGYDEPQPSPRSETTDADFEQALASLNSMREKIKQQAEEYRELESGLRASTAMAALWERRFSRKEARAANVVAAAEEVLAAFGDVLGIGPTLVKLQEALEGEE</sequence>
<evidence type="ECO:0000313" key="4">
    <source>
        <dbReference type="Proteomes" id="UP001274830"/>
    </source>
</evidence>
<accession>A0AAE0WIK9</accession>
<feature type="coiled-coil region" evidence="1">
    <location>
        <begin position="44"/>
        <end position="71"/>
    </location>
</feature>
<protein>
    <submittedName>
        <fullName evidence="3">Uncharacterized protein</fullName>
    </submittedName>
</protein>
<comment type="caution">
    <text evidence="3">The sequence shown here is derived from an EMBL/GenBank/DDBJ whole genome shotgun (WGS) entry which is preliminary data.</text>
</comment>
<reference evidence="3" key="1">
    <citation type="submission" date="2023-07" db="EMBL/GenBank/DDBJ databases">
        <title>Black Yeasts Isolated from many extreme environments.</title>
        <authorList>
            <person name="Coleine C."/>
            <person name="Stajich J.E."/>
            <person name="Selbmann L."/>
        </authorList>
    </citation>
    <scope>NUCLEOTIDE SEQUENCE</scope>
    <source>
        <strain evidence="3">CCFEE 5485</strain>
    </source>
</reference>
<gene>
    <name evidence="3" type="ORF">LTR78_009153</name>
</gene>
<organism evidence="3 4">
    <name type="scientific">Recurvomyces mirabilis</name>
    <dbReference type="NCBI Taxonomy" id="574656"/>
    <lineage>
        <taxon>Eukaryota</taxon>
        <taxon>Fungi</taxon>
        <taxon>Dikarya</taxon>
        <taxon>Ascomycota</taxon>
        <taxon>Pezizomycotina</taxon>
        <taxon>Dothideomycetes</taxon>
        <taxon>Dothideomycetidae</taxon>
        <taxon>Mycosphaerellales</taxon>
        <taxon>Teratosphaeriaceae</taxon>
        <taxon>Recurvomyces</taxon>
    </lineage>
</organism>
<keyword evidence="4" id="KW-1185">Reference proteome</keyword>
<feature type="region of interest" description="Disordered" evidence="2">
    <location>
        <begin position="1"/>
        <end position="41"/>
    </location>
</feature>
<name>A0AAE0WIK9_9PEZI</name>
<proteinExistence type="predicted"/>